<dbReference type="Proteomes" id="UP000239250">
    <property type="component" value="Chromosome"/>
</dbReference>
<keyword evidence="1" id="KW-0732">Signal</keyword>
<sequence>MKFTILLTTGLLCATPVTATMPSIVQKNNLNKNQSKQLTDNPGFWLETYWYWFGYAKLHLGQILTTAIAVEFKHVETFNQATAVINELIPELQHVSFMDITQMMGRTLLLKGGTQYIMDLDSNHKGIWFSTYAFFNIYGPWAQ</sequence>
<dbReference type="AlphaFoldDB" id="A0A2S0NKH7"/>
<reference evidence="3" key="1">
    <citation type="submission" date="2018-02" db="EMBL/GenBank/DDBJ databases">
        <title>Firefly genomes illuminate parallel origins of bioluminescence in beetles.</title>
        <authorList>
            <person name="Fallon T.R."/>
            <person name="Lower S.E.S."/>
            <person name="Behringer M."/>
            <person name="Weng J.-K."/>
        </authorList>
    </citation>
    <scope>NUCLEOTIDE SEQUENCE [LARGE SCALE GENOMIC DNA]</scope>
</reference>
<gene>
    <name evidence="2" type="ORF">C5T88_02925</name>
</gene>
<evidence type="ECO:0000256" key="1">
    <source>
        <dbReference type="SAM" id="SignalP"/>
    </source>
</evidence>
<feature type="signal peptide" evidence="1">
    <location>
        <begin position="1"/>
        <end position="19"/>
    </location>
</feature>
<organism evidence="2 3">
    <name type="scientific">Williamsoniiplasma luminosum</name>
    <dbReference type="NCBI Taxonomy" id="214888"/>
    <lineage>
        <taxon>Bacteria</taxon>
        <taxon>Bacillati</taxon>
        <taxon>Mycoplasmatota</taxon>
        <taxon>Mollicutes</taxon>
        <taxon>Entomoplasmatales</taxon>
        <taxon>Williamsoniiplasma</taxon>
    </lineage>
</organism>
<protein>
    <submittedName>
        <fullName evidence="2">Uncharacterized protein</fullName>
    </submittedName>
</protein>
<evidence type="ECO:0000313" key="2">
    <source>
        <dbReference type="EMBL" id="AVP49505.1"/>
    </source>
</evidence>
<feature type="chain" id="PRO_5015483796" evidence="1">
    <location>
        <begin position="20"/>
        <end position="143"/>
    </location>
</feature>
<name>A0A2S0NKH7_9MOLU</name>
<dbReference type="RefSeq" id="WP_303662089.1">
    <property type="nucleotide sequence ID" value="NZ_CP027019.1"/>
</dbReference>
<dbReference type="EMBL" id="CP027019">
    <property type="protein sequence ID" value="AVP49505.1"/>
    <property type="molecule type" value="Genomic_DNA"/>
</dbReference>
<proteinExistence type="predicted"/>
<evidence type="ECO:0000313" key="3">
    <source>
        <dbReference type="Proteomes" id="UP000239250"/>
    </source>
</evidence>
<accession>A0A2S0NKH7</accession>